<feature type="coiled-coil region" evidence="4">
    <location>
        <begin position="34"/>
        <end position="61"/>
    </location>
</feature>
<evidence type="ECO:0000313" key="7">
    <source>
        <dbReference type="WBParaSite" id="BPAG_0000166101-mRNA-1"/>
    </source>
</evidence>
<accession>A0A0N4T0L3</accession>
<keyword evidence="3" id="KW-0143">Chaperone</keyword>
<evidence type="ECO:0000256" key="3">
    <source>
        <dbReference type="ARBA" id="ARBA00023186"/>
    </source>
</evidence>
<dbReference type="Gene3D" id="1.10.287.370">
    <property type="match status" value="1"/>
</dbReference>
<dbReference type="WBParaSite" id="BPAG_0000166101-mRNA-1">
    <property type="protein sequence ID" value="BPAG_0000166101-mRNA-1"/>
    <property type="gene ID" value="BPAG_0000166101"/>
</dbReference>
<dbReference type="InterPro" id="IPR004127">
    <property type="entry name" value="Prefoldin_subunit_alpha"/>
</dbReference>
<dbReference type="AlphaFoldDB" id="A0A0N4T0L3"/>
<sequence>CSRKIHIFEGKSCSNYYFQENVEAYLKKEGNIGIEEGIRRLEAIYRKYKQVEQQLTEQKSRYFFLFLNLLLIFQKKKEIVEVTHLLSEHVYQRVKTDSPDKVLLWLGSNVMVEFSLNEARCILEDNYKSVTKYEKELAFLKDQITTTEVNMAHVYNYGIRQRADR</sequence>
<dbReference type="Proteomes" id="UP000278627">
    <property type="component" value="Unassembled WGS sequence"/>
</dbReference>
<name>A0A0N4T0L3_BRUPA</name>
<organism evidence="7">
    <name type="scientific">Brugia pahangi</name>
    <name type="common">Filarial nematode worm</name>
    <dbReference type="NCBI Taxonomy" id="6280"/>
    <lineage>
        <taxon>Eukaryota</taxon>
        <taxon>Metazoa</taxon>
        <taxon>Ecdysozoa</taxon>
        <taxon>Nematoda</taxon>
        <taxon>Chromadorea</taxon>
        <taxon>Rhabditida</taxon>
        <taxon>Spirurina</taxon>
        <taxon>Spiruromorpha</taxon>
        <taxon>Filarioidea</taxon>
        <taxon>Onchocercidae</taxon>
        <taxon>Brugia</taxon>
    </lineage>
</organism>
<evidence type="ECO:0000256" key="2">
    <source>
        <dbReference type="ARBA" id="ARBA00011695"/>
    </source>
</evidence>
<comment type="similarity">
    <text evidence="1">Belongs to the prefoldin subunit alpha family.</text>
</comment>
<dbReference type="GO" id="GO:0016272">
    <property type="term" value="C:prefoldin complex"/>
    <property type="evidence" value="ECO:0007669"/>
    <property type="project" value="InterPro"/>
</dbReference>
<evidence type="ECO:0000313" key="6">
    <source>
        <dbReference type="Proteomes" id="UP000278627"/>
    </source>
</evidence>
<dbReference type="CDD" id="cd23156">
    <property type="entry name" value="Prefoldin_3"/>
    <property type="match status" value="1"/>
</dbReference>
<reference evidence="5 6" key="2">
    <citation type="submission" date="2018-11" db="EMBL/GenBank/DDBJ databases">
        <authorList>
            <consortium name="Pathogen Informatics"/>
        </authorList>
    </citation>
    <scope>NUCLEOTIDE SEQUENCE [LARGE SCALE GENOMIC DNA]</scope>
</reference>
<dbReference type="SUPFAM" id="SSF46579">
    <property type="entry name" value="Prefoldin"/>
    <property type="match status" value="1"/>
</dbReference>
<dbReference type="GO" id="GO:0007021">
    <property type="term" value="P:tubulin complex assembly"/>
    <property type="evidence" value="ECO:0007669"/>
    <property type="project" value="TreeGrafter"/>
</dbReference>
<proteinExistence type="inferred from homology"/>
<dbReference type="InterPro" id="IPR009053">
    <property type="entry name" value="Prefoldin"/>
</dbReference>
<dbReference type="GO" id="GO:0007017">
    <property type="term" value="P:microtubule-based process"/>
    <property type="evidence" value="ECO:0007669"/>
    <property type="project" value="TreeGrafter"/>
</dbReference>
<dbReference type="GO" id="GO:0006457">
    <property type="term" value="P:protein folding"/>
    <property type="evidence" value="ECO:0007669"/>
    <property type="project" value="InterPro"/>
</dbReference>
<dbReference type="PANTHER" id="PTHR12409:SF0">
    <property type="entry name" value="PREFOLDIN SUBUNIT 3"/>
    <property type="match status" value="1"/>
</dbReference>
<dbReference type="GO" id="GO:0005737">
    <property type="term" value="C:cytoplasm"/>
    <property type="evidence" value="ECO:0007669"/>
    <property type="project" value="TreeGrafter"/>
</dbReference>
<keyword evidence="4" id="KW-0175">Coiled coil</keyword>
<evidence type="ECO:0000313" key="5">
    <source>
        <dbReference type="EMBL" id="VDN82828.1"/>
    </source>
</evidence>
<evidence type="ECO:0000256" key="1">
    <source>
        <dbReference type="ARBA" id="ARBA00010048"/>
    </source>
</evidence>
<dbReference type="EMBL" id="UZAD01000144">
    <property type="protein sequence ID" value="VDN82828.1"/>
    <property type="molecule type" value="Genomic_DNA"/>
</dbReference>
<evidence type="ECO:0000256" key="4">
    <source>
        <dbReference type="SAM" id="Coils"/>
    </source>
</evidence>
<gene>
    <name evidence="5" type="ORF">BPAG_LOCUS1642</name>
</gene>
<comment type="subunit">
    <text evidence="2">Heterohexamer of two PFD-alpha type and four PFD-beta type subunits.</text>
</comment>
<protein>
    <submittedName>
        <fullName evidence="7">Prefoldin subunit 3</fullName>
    </submittedName>
</protein>
<dbReference type="InterPro" id="IPR016655">
    <property type="entry name" value="PFD3"/>
</dbReference>
<keyword evidence="6" id="KW-1185">Reference proteome</keyword>
<dbReference type="PANTHER" id="PTHR12409">
    <property type="entry name" value="PREFOLDIN SUBUNIT 3"/>
    <property type="match status" value="1"/>
</dbReference>
<reference evidence="7" key="1">
    <citation type="submission" date="2017-02" db="UniProtKB">
        <authorList>
            <consortium name="WormBaseParasite"/>
        </authorList>
    </citation>
    <scope>IDENTIFICATION</scope>
</reference>
<dbReference type="Pfam" id="PF02996">
    <property type="entry name" value="Prefoldin"/>
    <property type="match status" value="1"/>
</dbReference>
<dbReference type="GO" id="GO:0015631">
    <property type="term" value="F:tubulin binding"/>
    <property type="evidence" value="ECO:0007669"/>
    <property type="project" value="TreeGrafter"/>
</dbReference>
<dbReference type="STRING" id="6280.A0A0N4T0L3"/>